<evidence type="ECO:0000313" key="3">
    <source>
        <dbReference type="EMBL" id="GED98784.1"/>
    </source>
</evidence>
<keyword evidence="1" id="KW-0812">Transmembrane</keyword>
<comment type="caution">
    <text evidence="2">The sequence shown here is derived from an EMBL/GenBank/DDBJ whole genome shotgun (WGS) entry which is preliminary data.</text>
</comment>
<feature type="transmembrane region" description="Helical" evidence="1">
    <location>
        <begin position="30"/>
        <end position="48"/>
    </location>
</feature>
<reference evidence="4" key="1">
    <citation type="submission" date="2019-06" db="EMBL/GenBank/DDBJ databases">
        <title>Gordonia isolated from sludge of a wastewater treatment plant.</title>
        <authorList>
            <person name="Tamura T."/>
            <person name="Aoyama K."/>
            <person name="Kang Y."/>
            <person name="Saito S."/>
            <person name="Akiyama N."/>
            <person name="Yazawa K."/>
            <person name="Gonoi T."/>
            <person name="Mikami Y."/>
        </authorList>
    </citation>
    <scope>NUCLEOTIDE SEQUENCE [LARGE SCALE GENOMIC DNA]</scope>
    <source>
        <strain evidence="4">NBRC 107697</strain>
    </source>
</reference>
<dbReference type="AlphaFoldDB" id="A0A7I9UYQ1"/>
<evidence type="ECO:0000313" key="2">
    <source>
        <dbReference type="EMBL" id="GED98298.1"/>
    </source>
</evidence>
<accession>A0A7I9UYQ1</accession>
<dbReference type="EMBL" id="BJOU01000002">
    <property type="protein sequence ID" value="GED98298.1"/>
    <property type="molecule type" value="Genomic_DNA"/>
</dbReference>
<keyword evidence="1" id="KW-1133">Transmembrane helix</keyword>
<feature type="transmembrane region" description="Helical" evidence="1">
    <location>
        <begin position="5"/>
        <end position="24"/>
    </location>
</feature>
<keyword evidence="4" id="KW-1185">Reference proteome</keyword>
<feature type="transmembrane region" description="Helical" evidence="1">
    <location>
        <begin position="85"/>
        <end position="105"/>
    </location>
</feature>
<reference evidence="2" key="2">
    <citation type="journal article" date="2020" name="Int. J. Syst. Evol. Microbiol.">
        <title>Gordonia crocea sp. nov. and Gordonia spumicola sp. nov. isolated from sludge of a wastewater treatment plant.</title>
        <authorList>
            <person name="Tamura T."/>
            <person name="Saito S."/>
            <person name="Hamada M."/>
            <person name="Kang Y."/>
            <person name="Hoshino Y."/>
            <person name="Gonoi T."/>
            <person name="Mikami Y."/>
            <person name="Yaguchi T."/>
        </authorList>
    </citation>
    <scope>NUCLEOTIDE SEQUENCE</scope>
    <source>
        <strain evidence="2">NBRC 107697</strain>
    </source>
</reference>
<dbReference type="RefSeq" id="WP_161927741.1">
    <property type="nucleotide sequence ID" value="NZ_BJOU01000002.1"/>
</dbReference>
<keyword evidence="1" id="KW-0472">Membrane</keyword>
<gene>
    <name evidence="2" type="ORF">nbrc107697_23370</name>
    <name evidence="3" type="ORF">nbrc107697_28230</name>
</gene>
<evidence type="ECO:0000256" key="1">
    <source>
        <dbReference type="SAM" id="Phobius"/>
    </source>
</evidence>
<proteinExistence type="predicted"/>
<protein>
    <submittedName>
        <fullName evidence="2">Uncharacterized protein</fullName>
    </submittedName>
</protein>
<name>A0A7I9UYQ1_9ACTN</name>
<dbReference type="OrthoDB" id="4377971at2"/>
<dbReference type="EMBL" id="BJOU01000010">
    <property type="protein sequence ID" value="GED98784.1"/>
    <property type="molecule type" value="Genomic_DNA"/>
</dbReference>
<feature type="transmembrane region" description="Helical" evidence="1">
    <location>
        <begin position="55"/>
        <end position="73"/>
    </location>
</feature>
<sequence length="126" mass="13219">MLALLFIDGLIVGILSVAFLNLYLGTVVAPIGILIAAVGNALLLWLASAHARAPLSWLPVFGWGLVLVIALGGGPGGDVLFLSDWRVVALILAGVAVPAALASFLQTRRRVEEAARRDIDRAARGR</sequence>
<organism evidence="2 4">
    <name type="scientific">Gordonia crocea</name>
    <dbReference type="NCBI Taxonomy" id="589162"/>
    <lineage>
        <taxon>Bacteria</taxon>
        <taxon>Bacillati</taxon>
        <taxon>Actinomycetota</taxon>
        <taxon>Actinomycetes</taxon>
        <taxon>Mycobacteriales</taxon>
        <taxon>Gordoniaceae</taxon>
        <taxon>Gordonia</taxon>
    </lineage>
</organism>
<evidence type="ECO:0000313" key="4">
    <source>
        <dbReference type="Proteomes" id="UP000444980"/>
    </source>
</evidence>
<dbReference type="Proteomes" id="UP000444980">
    <property type="component" value="Unassembled WGS sequence"/>
</dbReference>